<keyword evidence="2" id="KW-1185">Reference proteome</keyword>
<evidence type="ECO:0000313" key="2">
    <source>
        <dbReference type="Proteomes" id="UP000799440"/>
    </source>
</evidence>
<proteinExistence type="predicted"/>
<dbReference type="AlphaFoldDB" id="A0A6A6VMU8"/>
<dbReference type="OrthoDB" id="5335493at2759"/>
<name>A0A6A6VMU8_9PLEO</name>
<dbReference type="EMBL" id="MU006561">
    <property type="protein sequence ID" value="KAF2751942.1"/>
    <property type="molecule type" value="Genomic_DNA"/>
</dbReference>
<organism evidence="1 2">
    <name type="scientific">Sporormia fimetaria CBS 119925</name>
    <dbReference type="NCBI Taxonomy" id="1340428"/>
    <lineage>
        <taxon>Eukaryota</taxon>
        <taxon>Fungi</taxon>
        <taxon>Dikarya</taxon>
        <taxon>Ascomycota</taxon>
        <taxon>Pezizomycotina</taxon>
        <taxon>Dothideomycetes</taxon>
        <taxon>Pleosporomycetidae</taxon>
        <taxon>Pleosporales</taxon>
        <taxon>Sporormiaceae</taxon>
        <taxon>Sporormia</taxon>
    </lineage>
</organism>
<gene>
    <name evidence="1" type="ORF">M011DRAFT_473238</name>
</gene>
<reference evidence="1" key="1">
    <citation type="journal article" date="2020" name="Stud. Mycol.">
        <title>101 Dothideomycetes genomes: a test case for predicting lifestyles and emergence of pathogens.</title>
        <authorList>
            <person name="Haridas S."/>
            <person name="Albert R."/>
            <person name="Binder M."/>
            <person name="Bloem J."/>
            <person name="Labutti K."/>
            <person name="Salamov A."/>
            <person name="Andreopoulos B."/>
            <person name="Baker S."/>
            <person name="Barry K."/>
            <person name="Bills G."/>
            <person name="Bluhm B."/>
            <person name="Cannon C."/>
            <person name="Castanera R."/>
            <person name="Culley D."/>
            <person name="Daum C."/>
            <person name="Ezra D."/>
            <person name="Gonzalez J."/>
            <person name="Henrissat B."/>
            <person name="Kuo A."/>
            <person name="Liang C."/>
            <person name="Lipzen A."/>
            <person name="Lutzoni F."/>
            <person name="Magnuson J."/>
            <person name="Mondo S."/>
            <person name="Nolan M."/>
            <person name="Ohm R."/>
            <person name="Pangilinan J."/>
            <person name="Park H.-J."/>
            <person name="Ramirez L."/>
            <person name="Alfaro M."/>
            <person name="Sun H."/>
            <person name="Tritt A."/>
            <person name="Yoshinaga Y."/>
            <person name="Zwiers L.-H."/>
            <person name="Turgeon B."/>
            <person name="Goodwin S."/>
            <person name="Spatafora J."/>
            <person name="Crous P."/>
            <person name="Grigoriev I."/>
        </authorList>
    </citation>
    <scope>NUCLEOTIDE SEQUENCE</scope>
    <source>
        <strain evidence="1">CBS 119925</strain>
    </source>
</reference>
<protein>
    <recommendedName>
        <fullName evidence="3">F-box domain-containing protein</fullName>
    </recommendedName>
</protein>
<sequence>MAPYWTNETPKFRKALIPRLIQHLREVVKTRMRIDFASYMANLSVRSAEPAEYRGLEFLIIDTDSFSTQVTFIANTECGRFTATVPVKVPRKSAHTNYIIEQPSIKWRGEWVPVAQLLDTFIAFGSHDLPLGQKGYNAQWRWYQFRQTPFRFLDLPTELRVLIYQYTCPEICPFTIQHRQKYCILYRQGWQPQPPRIRELHGTQDPSEEIPKPNLMLLNKQIHGEFLYELLNSSLATITNLEKLNAFMWGAPHIFPSQSPRFLSHVCLNFSMRDYFTFLGLKNEFWGAGFQQMSFNVPARMLTRLPNLKNLVVKFRAPRYGPVDSPWTQPWPVDALWRSPFACQKVTTTLILTLMFQYIQHVPRIGVEGYVKDSTRAAFDGVVKSEAWRNDAKMLGAWPMGVEDALRVAGQHVAPKCVCSRPCGFWGVKVAMDRKRNKYAETAREIFQKFEFDYSD</sequence>
<accession>A0A6A6VMU8</accession>
<evidence type="ECO:0000313" key="1">
    <source>
        <dbReference type="EMBL" id="KAF2751942.1"/>
    </source>
</evidence>
<dbReference type="Proteomes" id="UP000799440">
    <property type="component" value="Unassembled WGS sequence"/>
</dbReference>
<evidence type="ECO:0008006" key="3">
    <source>
        <dbReference type="Google" id="ProtNLM"/>
    </source>
</evidence>